<dbReference type="PANTHER" id="PTHR44846:SF17">
    <property type="entry name" value="GNTR-FAMILY TRANSCRIPTIONAL REGULATOR"/>
    <property type="match status" value="1"/>
</dbReference>
<dbReference type="Proteomes" id="UP000501753">
    <property type="component" value="Chromosome"/>
</dbReference>
<proteinExistence type="predicted"/>
<dbReference type="SUPFAM" id="SSF64288">
    <property type="entry name" value="Chorismate lyase-like"/>
    <property type="match status" value="1"/>
</dbReference>
<evidence type="ECO:0000313" key="5">
    <source>
        <dbReference type="EMBL" id="AZS87839.1"/>
    </source>
</evidence>
<name>A0A3S9ZJI0_STRGD</name>
<dbReference type="KEGG" id="sgd:ELQ87_29110"/>
<dbReference type="SMART" id="SM00345">
    <property type="entry name" value="HTH_GNTR"/>
    <property type="match status" value="1"/>
</dbReference>
<evidence type="ECO:0000256" key="3">
    <source>
        <dbReference type="ARBA" id="ARBA00023163"/>
    </source>
</evidence>
<dbReference type="OrthoDB" id="7363114at2"/>
<dbReference type="InterPro" id="IPR036390">
    <property type="entry name" value="WH_DNA-bd_sf"/>
</dbReference>
<dbReference type="SUPFAM" id="SSF46785">
    <property type="entry name" value="Winged helix' DNA-binding domain"/>
    <property type="match status" value="1"/>
</dbReference>
<evidence type="ECO:0000256" key="1">
    <source>
        <dbReference type="ARBA" id="ARBA00023015"/>
    </source>
</evidence>
<dbReference type="InterPro" id="IPR028978">
    <property type="entry name" value="Chorismate_lyase_/UTRA_dom_sf"/>
</dbReference>
<dbReference type="Proteomes" id="UP000271291">
    <property type="component" value="Chromosome"/>
</dbReference>
<evidence type="ECO:0000259" key="4">
    <source>
        <dbReference type="PROSITE" id="PS50949"/>
    </source>
</evidence>
<evidence type="ECO:0000256" key="2">
    <source>
        <dbReference type="ARBA" id="ARBA00023125"/>
    </source>
</evidence>
<dbReference type="EMBL" id="CP029078">
    <property type="protein sequence ID" value="QCN85317.1"/>
    <property type="molecule type" value="Genomic_DNA"/>
</dbReference>
<organism evidence="5 7">
    <name type="scientific">Streptomyces griseoviridis</name>
    <dbReference type="NCBI Taxonomy" id="45398"/>
    <lineage>
        <taxon>Bacteria</taxon>
        <taxon>Bacillati</taxon>
        <taxon>Actinomycetota</taxon>
        <taxon>Actinomycetes</taxon>
        <taxon>Kitasatosporales</taxon>
        <taxon>Streptomycetaceae</taxon>
        <taxon>Streptomyces</taxon>
    </lineage>
</organism>
<evidence type="ECO:0000313" key="7">
    <source>
        <dbReference type="Proteomes" id="UP000271291"/>
    </source>
</evidence>
<keyword evidence="2" id="KW-0238">DNA-binding</keyword>
<dbReference type="Pfam" id="PF07702">
    <property type="entry name" value="UTRA"/>
    <property type="match status" value="1"/>
</dbReference>
<evidence type="ECO:0000313" key="8">
    <source>
        <dbReference type="Proteomes" id="UP000501753"/>
    </source>
</evidence>
<dbReference type="InterPro" id="IPR050679">
    <property type="entry name" value="Bact_HTH_transcr_reg"/>
</dbReference>
<dbReference type="InterPro" id="IPR036388">
    <property type="entry name" value="WH-like_DNA-bd_sf"/>
</dbReference>
<dbReference type="Gene3D" id="1.10.10.10">
    <property type="entry name" value="Winged helix-like DNA-binding domain superfamily/Winged helix DNA-binding domain"/>
    <property type="match status" value="1"/>
</dbReference>
<protein>
    <submittedName>
        <fullName evidence="5">GntR family transcriptional regulator</fullName>
    </submittedName>
</protein>
<dbReference type="Pfam" id="PF00392">
    <property type="entry name" value="GntR"/>
    <property type="match status" value="1"/>
</dbReference>
<dbReference type="GO" id="GO:0003700">
    <property type="term" value="F:DNA-binding transcription factor activity"/>
    <property type="evidence" value="ECO:0007669"/>
    <property type="project" value="InterPro"/>
</dbReference>
<dbReference type="PROSITE" id="PS50949">
    <property type="entry name" value="HTH_GNTR"/>
    <property type="match status" value="1"/>
</dbReference>
<dbReference type="InterPro" id="IPR000524">
    <property type="entry name" value="Tscrpt_reg_HTH_GntR"/>
</dbReference>
<sequence>MEGARDVTPPKGIDRQSSTPYYQQLVDLLERRLASAEIPPGRRLPSENDLCKEYGLSRATVRQALQVLESRGRATRIAGRGVFAVRPATAADDGWTVRRPEDFLENALGHRNRSVRTRVLAHGPAVLPEFACGALRLPEGTTGYALVRLRTLDGVPALYGVHYSPPALAPVVAASTEVLAGRASLGLALAGAGYPLGGAHRSARAVTPPAEAAEALGIAPATPTLHIRRTSWTPAGERFDVHDAWVRGDVVEMEATVELTGAAVADAARARAG</sequence>
<feature type="domain" description="HTH gntR-type" evidence="4">
    <location>
        <begin position="19"/>
        <end position="87"/>
    </location>
</feature>
<evidence type="ECO:0000313" key="6">
    <source>
        <dbReference type="EMBL" id="QCN85317.1"/>
    </source>
</evidence>
<dbReference type="EMBL" id="CP034687">
    <property type="protein sequence ID" value="AZS87839.1"/>
    <property type="molecule type" value="Genomic_DNA"/>
</dbReference>
<dbReference type="AlphaFoldDB" id="A0A3S9ZJI0"/>
<accession>A0A3S9ZJI0</accession>
<dbReference type="GO" id="GO:0003677">
    <property type="term" value="F:DNA binding"/>
    <property type="evidence" value="ECO:0007669"/>
    <property type="project" value="UniProtKB-KW"/>
</dbReference>
<dbReference type="SMART" id="SM00866">
    <property type="entry name" value="UTRA"/>
    <property type="match status" value="1"/>
</dbReference>
<reference evidence="6 8" key="1">
    <citation type="submission" date="2018-04" db="EMBL/GenBank/DDBJ databases">
        <title>Complete genome sequences of Streptomyces griseoviridis K61 and characterization of antagonistic properties of biological control agents.</title>
        <authorList>
            <person name="Mariita R.M."/>
            <person name="Sello J.K."/>
        </authorList>
    </citation>
    <scope>NUCLEOTIDE SEQUENCE [LARGE SCALE GENOMIC DNA]</scope>
    <source>
        <strain evidence="6 8">K61</strain>
    </source>
</reference>
<keyword evidence="1" id="KW-0805">Transcription regulation</keyword>
<dbReference type="InterPro" id="IPR011663">
    <property type="entry name" value="UTRA"/>
</dbReference>
<dbReference type="Gene3D" id="3.40.1410.10">
    <property type="entry name" value="Chorismate lyase-like"/>
    <property type="match status" value="1"/>
</dbReference>
<gene>
    <name evidence="6" type="ORF">DDJ31_10155</name>
    <name evidence="5" type="ORF">ELQ87_29110</name>
</gene>
<dbReference type="PRINTS" id="PR00035">
    <property type="entry name" value="HTHGNTR"/>
</dbReference>
<reference evidence="5 7" key="2">
    <citation type="submission" date="2018-12" db="EMBL/GenBank/DDBJ databases">
        <title>Streptomyces griseoviridis F1-27 complete genome.</title>
        <authorList>
            <person name="Mariita R.M."/>
            <person name="Sello J.K."/>
        </authorList>
    </citation>
    <scope>NUCLEOTIDE SEQUENCE [LARGE SCALE GENOMIC DNA]</scope>
    <source>
        <strain evidence="5 7">F1-27</strain>
    </source>
</reference>
<dbReference type="PANTHER" id="PTHR44846">
    <property type="entry name" value="MANNOSYL-D-GLYCERATE TRANSPORT/METABOLISM SYSTEM REPRESSOR MNGR-RELATED"/>
    <property type="match status" value="1"/>
</dbReference>
<keyword evidence="3" id="KW-0804">Transcription</keyword>
<dbReference type="GO" id="GO:0045892">
    <property type="term" value="P:negative regulation of DNA-templated transcription"/>
    <property type="evidence" value="ECO:0007669"/>
    <property type="project" value="TreeGrafter"/>
</dbReference>
<keyword evidence="8" id="KW-1185">Reference proteome</keyword>
<dbReference type="CDD" id="cd07377">
    <property type="entry name" value="WHTH_GntR"/>
    <property type="match status" value="1"/>
</dbReference>